<protein>
    <recommendedName>
        <fullName evidence="1">Type VII secretion system protein EssD-like domain-containing protein</fullName>
    </recommendedName>
</protein>
<gene>
    <name evidence="2" type="ORF">ETD83_28160</name>
</gene>
<comment type="caution">
    <text evidence="2">The sequence shown here is derived from an EMBL/GenBank/DDBJ whole genome shotgun (WGS) entry which is preliminary data.</text>
</comment>
<evidence type="ECO:0000313" key="2">
    <source>
        <dbReference type="EMBL" id="TMQ92069.1"/>
    </source>
</evidence>
<evidence type="ECO:0000313" key="3">
    <source>
        <dbReference type="Proteomes" id="UP000309174"/>
    </source>
</evidence>
<accession>A0A5C4J532</accession>
<evidence type="ECO:0000259" key="1">
    <source>
        <dbReference type="Pfam" id="PF13930"/>
    </source>
</evidence>
<dbReference type="Pfam" id="PF13930">
    <property type="entry name" value="Endonuclea_NS_2"/>
    <property type="match status" value="1"/>
</dbReference>
<sequence>MHGVDQRYDLVPQWASVNRGLYQQMEAGAKKCLTAPGGKILRYSIRVTYPTADTVVPDRFLADVTVDTDGYPQRHLDLTFPNRRLEPAESKAIKTDLNTGLRAAGCT</sequence>
<dbReference type="Proteomes" id="UP000309174">
    <property type="component" value="Unassembled WGS sequence"/>
</dbReference>
<dbReference type="InterPro" id="IPR044927">
    <property type="entry name" value="Endonuclea_NS_2"/>
</dbReference>
<dbReference type="EMBL" id="VCKW01000175">
    <property type="protein sequence ID" value="TMQ92069.1"/>
    <property type="molecule type" value="Genomic_DNA"/>
</dbReference>
<proteinExistence type="predicted"/>
<dbReference type="RefSeq" id="WP_138648235.1">
    <property type="nucleotide sequence ID" value="NZ_VCKW01000175.1"/>
</dbReference>
<dbReference type="OrthoDB" id="2664633at2"/>
<reference evidence="2 3" key="1">
    <citation type="submission" date="2019-05" db="EMBL/GenBank/DDBJ databases">
        <title>Draft genome sequence of Actinomadura sp. 14C53.</title>
        <authorList>
            <person name="Saricaoglu S."/>
            <person name="Isik K."/>
        </authorList>
    </citation>
    <scope>NUCLEOTIDE SEQUENCE [LARGE SCALE GENOMIC DNA]</scope>
    <source>
        <strain evidence="2 3">14C53</strain>
    </source>
</reference>
<organism evidence="2 3">
    <name type="scientific">Actinomadura soli</name>
    <dbReference type="NCBI Taxonomy" id="2508997"/>
    <lineage>
        <taxon>Bacteria</taxon>
        <taxon>Bacillati</taxon>
        <taxon>Actinomycetota</taxon>
        <taxon>Actinomycetes</taxon>
        <taxon>Streptosporangiales</taxon>
        <taxon>Thermomonosporaceae</taxon>
        <taxon>Actinomadura</taxon>
    </lineage>
</organism>
<name>A0A5C4J532_9ACTN</name>
<keyword evidence="3" id="KW-1185">Reference proteome</keyword>
<feature type="domain" description="Type VII secretion system protein EssD-like" evidence="1">
    <location>
        <begin position="1"/>
        <end position="58"/>
    </location>
</feature>
<dbReference type="AlphaFoldDB" id="A0A5C4J532"/>